<dbReference type="InterPro" id="IPR045853">
    <property type="entry name" value="Pep_chain_release_fac_I_sf"/>
</dbReference>
<evidence type="ECO:0000256" key="3">
    <source>
        <dbReference type="SAM" id="MobiDB-lite"/>
    </source>
</evidence>
<feature type="compositionally biased region" description="Basic residues" evidence="3">
    <location>
        <begin position="99"/>
        <end position="111"/>
    </location>
</feature>
<keyword evidence="2" id="KW-0809">Transit peptide</keyword>
<dbReference type="Proteomes" id="UP000255066">
    <property type="component" value="Unassembled WGS sequence"/>
</dbReference>
<evidence type="ECO:0000256" key="2">
    <source>
        <dbReference type="ARBA" id="ARBA00022946"/>
    </source>
</evidence>
<dbReference type="PANTHER" id="PTHR46203">
    <property type="entry name" value="PROBABLE PEPTIDE CHAIN RELEASE FACTOR C12ORF65"/>
    <property type="match status" value="1"/>
</dbReference>
<protein>
    <submittedName>
        <fullName evidence="6">Peptide chain release factor</fullName>
    </submittedName>
</protein>
<sequence length="134" mass="15890">MITNEKWNSLAVWMARLEINENDLLEKFIIGSGRGGQNLHKTASTVYLKHIPSGLEVKCQEARSREDNRYFARMRLCEKLNSLISDEKSKQQQQIEKLRRQKRRRSRRAKQRMLDEKSKQSKLKQSRAKPQSFD</sequence>
<dbReference type="InterPro" id="IPR000352">
    <property type="entry name" value="Pep_chain_release_fac_I"/>
</dbReference>
<accession>A0A378IBY9</accession>
<gene>
    <name evidence="6" type="primary">prfB_2</name>
    <name evidence="5" type="ORF">Lbir_0024</name>
    <name evidence="6" type="ORF">NCTC12437_01859</name>
</gene>
<feature type="domain" description="Prokaryotic-type class I peptide chain release factors" evidence="4">
    <location>
        <begin position="17"/>
        <end position="127"/>
    </location>
</feature>
<dbReference type="SUPFAM" id="SSF75620">
    <property type="entry name" value="Release factor"/>
    <property type="match status" value="1"/>
</dbReference>
<keyword evidence="7" id="KW-1185">Reference proteome</keyword>
<proteinExistence type="inferred from homology"/>
<dbReference type="Pfam" id="PF00472">
    <property type="entry name" value="RF-1"/>
    <property type="match status" value="1"/>
</dbReference>
<reference evidence="5 7" key="1">
    <citation type="submission" date="2015-11" db="EMBL/GenBank/DDBJ databases">
        <title>Genomic analysis of 38 Legionella species identifies large and diverse effector repertoires.</title>
        <authorList>
            <person name="Burstein D."/>
            <person name="Amaro F."/>
            <person name="Zusman T."/>
            <person name="Lifshitz Z."/>
            <person name="Cohen O."/>
            <person name="Gilbert J.A."/>
            <person name="Pupko T."/>
            <person name="Shuman H.A."/>
            <person name="Segal G."/>
        </authorList>
    </citation>
    <scope>NUCLEOTIDE SEQUENCE [LARGE SCALE GENOMIC DNA]</scope>
    <source>
        <strain evidence="5 7">CDC#1407-AL-14</strain>
    </source>
</reference>
<name>A0A378IBY9_9GAMM</name>
<evidence type="ECO:0000256" key="1">
    <source>
        <dbReference type="ARBA" id="ARBA00010835"/>
    </source>
</evidence>
<evidence type="ECO:0000313" key="5">
    <source>
        <dbReference type="EMBL" id="KTC75955.1"/>
    </source>
</evidence>
<evidence type="ECO:0000313" key="8">
    <source>
        <dbReference type="Proteomes" id="UP000255066"/>
    </source>
</evidence>
<dbReference type="STRING" id="28083.Lbir_0024"/>
<dbReference type="EMBL" id="UGNW01000001">
    <property type="protein sequence ID" value="STX32081.1"/>
    <property type="molecule type" value="Genomic_DNA"/>
</dbReference>
<dbReference type="GO" id="GO:0003747">
    <property type="term" value="F:translation release factor activity"/>
    <property type="evidence" value="ECO:0007669"/>
    <property type="project" value="InterPro"/>
</dbReference>
<dbReference type="InterPro" id="IPR052405">
    <property type="entry name" value="Mito_Transl_Release_Factor"/>
</dbReference>
<dbReference type="Gene3D" id="3.30.160.20">
    <property type="match status" value="1"/>
</dbReference>
<evidence type="ECO:0000313" key="6">
    <source>
        <dbReference type="EMBL" id="STX32081.1"/>
    </source>
</evidence>
<dbReference type="PANTHER" id="PTHR46203:SF1">
    <property type="entry name" value="MITOCHONDRIAL TRANSLATION RELEASE FACTOR IN RESCUE"/>
    <property type="match status" value="1"/>
</dbReference>
<evidence type="ECO:0000259" key="4">
    <source>
        <dbReference type="Pfam" id="PF00472"/>
    </source>
</evidence>
<feature type="region of interest" description="Disordered" evidence="3">
    <location>
        <begin position="87"/>
        <end position="134"/>
    </location>
</feature>
<comment type="similarity">
    <text evidence="1">Belongs to the prokaryotic/mitochondrial release factor family.</text>
</comment>
<dbReference type="AlphaFoldDB" id="A0A378IBY9"/>
<dbReference type="Proteomes" id="UP000054735">
    <property type="component" value="Unassembled WGS sequence"/>
</dbReference>
<dbReference type="OrthoDB" id="9815709at2"/>
<evidence type="ECO:0000313" key="7">
    <source>
        <dbReference type="Proteomes" id="UP000054735"/>
    </source>
</evidence>
<dbReference type="RefSeq" id="WP_058522155.1">
    <property type="nucleotide sequence ID" value="NZ_CAAAHV010000029.1"/>
</dbReference>
<organism evidence="6 8">
    <name type="scientific">Legionella birminghamensis</name>
    <dbReference type="NCBI Taxonomy" id="28083"/>
    <lineage>
        <taxon>Bacteria</taxon>
        <taxon>Pseudomonadati</taxon>
        <taxon>Pseudomonadota</taxon>
        <taxon>Gammaproteobacteria</taxon>
        <taxon>Legionellales</taxon>
        <taxon>Legionellaceae</taxon>
        <taxon>Legionella</taxon>
    </lineage>
</organism>
<dbReference type="EMBL" id="LNXT01000001">
    <property type="protein sequence ID" value="KTC75955.1"/>
    <property type="molecule type" value="Genomic_DNA"/>
</dbReference>
<reference evidence="6 8" key="2">
    <citation type="submission" date="2018-06" db="EMBL/GenBank/DDBJ databases">
        <authorList>
            <consortium name="Pathogen Informatics"/>
            <person name="Doyle S."/>
        </authorList>
    </citation>
    <scope>NUCLEOTIDE SEQUENCE [LARGE SCALE GENOMIC DNA]</scope>
    <source>
        <strain evidence="6 8">NCTC12437</strain>
    </source>
</reference>